<evidence type="ECO:0000313" key="2">
    <source>
        <dbReference type="Proteomes" id="UP000807769"/>
    </source>
</evidence>
<feature type="non-terminal residue" evidence="1">
    <location>
        <position position="1"/>
    </location>
</feature>
<dbReference type="AlphaFoldDB" id="A0A9P7E1R3"/>
<accession>A0A9P7E1R3</accession>
<organism evidence="1 2">
    <name type="scientific">Suillus subaureus</name>
    <dbReference type="NCBI Taxonomy" id="48587"/>
    <lineage>
        <taxon>Eukaryota</taxon>
        <taxon>Fungi</taxon>
        <taxon>Dikarya</taxon>
        <taxon>Basidiomycota</taxon>
        <taxon>Agaricomycotina</taxon>
        <taxon>Agaricomycetes</taxon>
        <taxon>Agaricomycetidae</taxon>
        <taxon>Boletales</taxon>
        <taxon>Suillineae</taxon>
        <taxon>Suillaceae</taxon>
        <taxon>Suillus</taxon>
    </lineage>
</organism>
<gene>
    <name evidence="1" type="ORF">BJ212DRAFT_1280022</name>
</gene>
<dbReference type="RefSeq" id="XP_041189006.1">
    <property type="nucleotide sequence ID" value="XM_041331535.1"/>
</dbReference>
<protein>
    <submittedName>
        <fullName evidence="1">Uncharacterized protein</fullName>
    </submittedName>
</protein>
<comment type="caution">
    <text evidence="1">The sequence shown here is derived from an EMBL/GenBank/DDBJ whole genome shotgun (WGS) entry which is preliminary data.</text>
</comment>
<keyword evidence="2" id="KW-1185">Reference proteome</keyword>
<reference evidence="1" key="1">
    <citation type="journal article" date="2020" name="New Phytol.">
        <title>Comparative genomics reveals dynamic genome evolution in host specialist ectomycorrhizal fungi.</title>
        <authorList>
            <person name="Lofgren L.A."/>
            <person name="Nguyen N.H."/>
            <person name="Vilgalys R."/>
            <person name="Ruytinx J."/>
            <person name="Liao H.L."/>
            <person name="Branco S."/>
            <person name="Kuo A."/>
            <person name="LaButti K."/>
            <person name="Lipzen A."/>
            <person name="Andreopoulos W."/>
            <person name="Pangilinan J."/>
            <person name="Riley R."/>
            <person name="Hundley H."/>
            <person name="Na H."/>
            <person name="Barry K."/>
            <person name="Grigoriev I.V."/>
            <person name="Stajich J.E."/>
            <person name="Kennedy P.G."/>
        </authorList>
    </citation>
    <scope>NUCLEOTIDE SEQUENCE</scope>
    <source>
        <strain evidence="1">MN1</strain>
    </source>
</reference>
<dbReference type="OrthoDB" id="2675272at2759"/>
<dbReference type="GeneID" id="64625552"/>
<name>A0A9P7E1R3_9AGAM</name>
<sequence>YWKIHVCPGGFILRLNKPKILNSFLIVGLHHLTALQTEGLQIWDLSCDTVFTLDLYLRFTTADGPRLVYWDGIVGHSGKNRCCLYCEIMGR</sequence>
<dbReference type="EMBL" id="JABBWG010000035">
    <property type="protein sequence ID" value="KAG1809097.1"/>
    <property type="molecule type" value="Genomic_DNA"/>
</dbReference>
<dbReference type="Proteomes" id="UP000807769">
    <property type="component" value="Unassembled WGS sequence"/>
</dbReference>
<evidence type="ECO:0000313" key="1">
    <source>
        <dbReference type="EMBL" id="KAG1809097.1"/>
    </source>
</evidence>
<proteinExistence type="predicted"/>